<organism evidence="2 3">
    <name type="scientific">Geobacillus proteiniphilus</name>
    <dbReference type="NCBI Taxonomy" id="860353"/>
    <lineage>
        <taxon>Bacteria</taxon>
        <taxon>Bacillati</taxon>
        <taxon>Bacillota</taxon>
        <taxon>Bacilli</taxon>
        <taxon>Bacillales</taxon>
        <taxon>Anoxybacillaceae</taxon>
        <taxon>Geobacillus</taxon>
    </lineage>
</organism>
<evidence type="ECO:0000313" key="3">
    <source>
        <dbReference type="Proteomes" id="UP000186030"/>
    </source>
</evidence>
<dbReference type="InterPro" id="IPR025668">
    <property type="entry name" value="Tnp_DDE_dom"/>
</dbReference>
<dbReference type="EMBL" id="MQMG01000015">
    <property type="protein sequence ID" value="OKO94613.1"/>
    <property type="molecule type" value="Genomic_DNA"/>
</dbReference>
<sequence length="355" mass="41761">MFAYSYHTACDRNGWILQPYVTAANVHDSQAFFVLFERVKREIQSCPEAVCVDAGYKTPAIAKYLLEQGVKPIWPYTRPKTKDGFFRKSDFVYDEYFDCYLCPNDQVLSYSTTNREGYREYKSDPAVCRSCPYLHQCTQSKSYTKVVTRHVWQDYYEEAEHLRYVPEYRELYALRKETIERDFADMKEKHGLRWTHYRGLEKNEAQAMLVCAAMNLKKLANYLWKAKHRPFFSFAWLPILPTFFENIVYLWNKMGFRRMSETHFVNSLRPLLAAAGFLLDILAHKRFNLLFIGLFAAKGKHNFIDEFAVAVNMQRPFLQQDAVFDLKSISFVFDGAQLSFTFLSFIVSCASIRYV</sequence>
<evidence type="ECO:0000259" key="1">
    <source>
        <dbReference type="Pfam" id="PF13751"/>
    </source>
</evidence>
<proteinExistence type="predicted"/>
<dbReference type="PANTHER" id="PTHR33408:SF2">
    <property type="entry name" value="TRANSPOSASE DDE DOMAIN-CONTAINING PROTEIN"/>
    <property type="match status" value="1"/>
</dbReference>
<dbReference type="Pfam" id="PF13751">
    <property type="entry name" value="DDE_Tnp_1_6"/>
    <property type="match status" value="1"/>
</dbReference>
<comment type="caution">
    <text evidence="2">The sequence shown here is derived from an EMBL/GenBank/DDBJ whole genome shotgun (WGS) entry which is preliminary data.</text>
</comment>
<reference evidence="2 3" key="1">
    <citation type="submission" date="2016-11" db="EMBL/GenBank/DDBJ databases">
        <authorList>
            <person name="Kadnikov V."/>
            <person name="Nazina T."/>
        </authorList>
    </citation>
    <scope>NUCLEOTIDE SEQUENCE [LARGE SCALE GENOMIC DNA]</scope>
    <source>
        <strain evidence="2 3">1017</strain>
    </source>
</reference>
<reference evidence="3" key="2">
    <citation type="submission" date="2017-01" db="EMBL/GenBank/DDBJ databases">
        <title>Genome sequencing and annotation of Geobacillus sp. 1017, a Hydrocarbon-Oxidizing Thermophilic Bacterium Isolated from a Heavy Oil Reservoir (China).</title>
        <authorList>
            <person name="Kadnikov V.V."/>
            <person name="Mardanov A.V."/>
            <person name="Poltaraus A.B."/>
            <person name="Sokolova D.S."/>
            <person name="Semenova E.M."/>
            <person name="Ravin N.V."/>
            <person name="Tourova T.P."/>
            <person name="Nazina T.N."/>
        </authorList>
    </citation>
    <scope>NUCLEOTIDE SEQUENCE [LARGE SCALE GENOMIC DNA]</scope>
    <source>
        <strain evidence="3">1017</strain>
    </source>
</reference>
<evidence type="ECO:0000313" key="2">
    <source>
        <dbReference type="EMBL" id="OKO94613.1"/>
    </source>
</evidence>
<dbReference type="Proteomes" id="UP000186030">
    <property type="component" value="Unassembled WGS sequence"/>
</dbReference>
<name>A0A1Q5T300_9BACL</name>
<feature type="domain" description="Transposase DDE" evidence="1">
    <location>
        <begin position="101"/>
        <end position="220"/>
    </location>
</feature>
<dbReference type="AlphaFoldDB" id="A0A1Q5T300"/>
<gene>
    <name evidence="2" type="ORF">BRO54_1492</name>
</gene>
<dbReference type="PANTHER" id="PTHR33408">
    <property type="entry name" value="TRANSPOSASE"/>
    <property type="match status" value="1"/>
</dbReference>
<accession>A0A1Q5T300</accession>
<protein>
    <submittedName>
        <fullName evidence="2">Mobile element protein</fullName>
    </submittedName>
</protein>